<gene>
    <name evidence="7" type="ORF">JEM65_14570</name>
</gene>
<evidence type="ECO:0000256" key="1">
    <source>
        <dbReference type="ARBA" id="ARBA00010641"/>
    </source>
</evidence>
<dbReference type="SUPFAM" id="SSF88946">
    <property type="entry name" value="Sigma2 domain of RNA polymerase sigma factors"/>
    <property type="match status" value="1"/>
</dbReference>
<comment type="caution">
    <text evidence="7">The sequence shown here is derived from an EMBL/GenBank/DDBJ whole genome shotgun (WGS) entry which is preliminary data.</text>
</comment>
<evidence type="ECO:0000313" key="8">
    <source>
        <dbReference type="Proteomes" id="UP000662373"/>
    </source>
</evidence>
<accession>A0A934KQW6</accession>
<organism evidence="7 8">
    <name type="scientific">Gelidibacter salicanalis</name>
    <dbReference type="NCBI Taxonomy" id="291193"/>
    <lineage>
        <taxon>Bacteria</taxon>
        <taxon>Pseudomonadati</taxon>
        <taxon>Bacteroidota</taxon>
        <taxon>Flavobacteriia</taxon>
        <taxon>Flavobacteriales</taxon>
        <taxon>Flavobacteriaceae</taxon>
        <taxon>Gelidibacter</taxon>
    </lineage>
</organism>
<dbReference type="InterPro" id="IPR013324">
    <property type="entry name" value="RNA_pol_sigma_r3/r4-like"/>
</dbReference>
<protein>
    <submittedName>
        <fullName evidence="7">RNA polymerase sigma-70 factor</fullName>
    </submittedName>
</protein>
<dbReference type="Pfam" id="PF04542">
    <property type="entry name" value="Sigma70_r2"/>
    <property type="match status" value="1"/>
</dbReference>
<dbReference type="AlphaFoldDB" id="A0A934KQW6"/>
<evidence type="ECO:0000256" key="2">
    <source>
        <dbReference type="ARBA" id="ARBA00023015"/>
    </source>
</evidence>
<dbReference type="InterPro" id="IPR014327">
    <property type="entry name" value="RNA_pol_sigma70_bacteroid"/>
</dbReference>
<keyword evidence="8" id="KW-1185">Reference proteome</keyword>
<evidence type="ECO:0000256" key="3">
    <source>
        <dbReference type="ARBA" id="ARBA00023082"/>
    </source>
</evidence>
<dbReference type="RefSeq" id="WP_199600987.1">
    <property type="nucleotide sequence ID" value="NZ_JAEHJZ010000035.1"/>
</dbReference>
<feature type="domain" description="RNA polymerase sigma factor 70 region 4 type 2" evidence="6">
    <location>
        <begin position="124"/>
        <end position="175"/>
    </location>
</feature>
<dbReference type="EMBL" id="JAEHJZ010000035">
    <property type="protein sequence ID" value="MBJ7881859.1"/>
    <property type="molecule type" value="Genomic_DNA"/>
</dbReference>
<dbReference type="Proteomes" id="UP000662373">
    <property type="component" value="Unassembled WGS sequence"/>
</dbReference>
<dbReference type="NCBIfam" id="TIGR02937">
    <property type="entry name" value="sigma70-ECF"/>
    <property type="match status" value="1"/>
</dbReference>
<evidence type="ECO:0000256" key="4">
    <source>
        <dbReference type="ARBA" id="ARBA00023163"/>
    </source>
</evidence>
<dbReference type="GO" id="GO:0006352">
    <property type="term" value="P:DNA-templated transcription initiation"/>
    <property type="evidence" value="ECO:0007669"/>
    <property type="project" value="InterPro"/>
</dbReference>
<sequence>MSSKLSLKERDLIHRLNNNDESALASVYKEHWELMYFAVYNLVNNKQISEDIVQDVFVKIWRNRERLDIKVSLKSYLYTSAIYKTYDYFRKNKSAITVDLLENFNERIQTSNPETKLMDKELHEYLETIISELPEKCRIVFNLSRNEDLSHKEIASKLNISPRTVEGHITKALKILRGSLSSISTTSYIIFILYHYHN</sequence>
<comment type="similarity">
    <text evidence="1">Belongs to the sigma-70 factor family. ECF subfamily.</text>
</comment>
<dbReference type="PANTHER" id="PTHR43133">
    <property type="entry name" value="RNA POLYMERASE ECF-TYPE SIGMA FACTO"/>
    <property type="match status" value="1"/>
</dbReference>
<name>A0A934KQW6_9FLAO</name>
<evidence type="ECO:0000313" key="7">
    <source>
        <dbReference type="EMBL" id="MBJ7881859.1"/>
    </source>
</evidence>
<dbReference type="InterPro" id="IPR036388">
    <property type="entry name" value="WH-like_DNA-bd_sf"/>
</dbReference>
<reference evidence="7 8" key="1">
    <citation type="submission" date="2020-09" db="EMBL/GenBank/DDBJ databases">
        <title>Draft genome of Gelidibacter salicanalis PAMC21136.</title>
        <authorList>
            <person name="Park H."/>
        </authorList>
    </citation>
    <scope>NUCLEOTIDE SEQUENCE [LARGE SCALE GENOMIC DNA]</scope>
    <source>
        <strain evidence="7 8">PAMC21136</strain>
    </source>
</reference>
<evidence type="ECO:0000259" key="5">
    <source>
        <dbReference type="Pfam" id="PF04542"/>
    </source>
</evidence>
<dbReference type="PANTHER" id="PTHR43133:SF46">
    <property type="entry name" value="RNA POLYMERASE SIGMA-70 FACTOR ECF SUBFAMILY"/>
    <property type="match status" value="1"/>
</dbReference>
<dbReference type="Pfam" id="PF08281">
    <property type="entry name" value="Sigma70_r4_2"/>
    <property type="match status" value="1"/>
</dbReference>
<dbReference type="CDD" id="cd06171">
    <property type="entry name" value="Sigma70_r4"/>
    <property type="match status" value="1"/>
</dbReference>
<dbReference type="InterPro" id="IPR013325">
    <property type="entry name" value="RNA_pol_sigma_r2"/>
</dbReference>
<proteinExistence type="inferred from homology"/>
<dbReference type="InterPro" id="IPR039425">
    <property type="entry name" value="RNA_pol_sigma-70-like"/>
</dbReference>
<dbReference type="InterPro" id="IPR007627">
    <property type="entry name" value="RNA_pol_sigma70_r2"/>
</dbReference>
<dbReference type="InterPro" id="IPR014284">
    <property type="entry name" value="RNA_pol_sigma-70_dom"/>
</dbReference>
<dbReference type="Gene3D" id="1.10.10.10">
    <property type="entry name" value="Winged helix-like DNA-binding domain superfamily/Winged helix DNA-binding domain"/>
    <property type="match status" value="1"/>
</dbReference>
<keyword evidence="4" id="KW-0804">Transcription</keyword>
<keyword evidence="3" id="KW-0731">Sigma factor</keyword>
<dbReference type="GO" id="GO:0003677">
    <property type="term" value="F:DNA binding"/>
    <property type="evidence" value="ECO:0007669"/>
    <property type="project" value="InterPro"/>
</dbReference>
<keyword evidence="2" id="KW-0805">Transcription regulation</keyword>
<dbReference type="NCBIfam" id="TIGR02985">
    <property type="entry name" value="Sig70_bacteroi1"/>
    <property type="match status" value="1"/>
</dbReference>
<dbReference type="GO" id="GO:0016987">
    <property type="term" value="F:sigma factor activity"/>
    <property type="evidence" value="ECO:0007669"/>
    <property type="project" value="UniProtKB-KW"/>
</dbReference>
<dbReference type="InterPro" id="IPR013249">
    <property type="entry name" value="RNA_pol_sigma70_r4_t2"/>
</dbReference>
<evidence type="ECO:0000259" key="6">
    <source>
        <dbReference type="Pfam" id="PF08281"/>
    </source>
</evidence>
<dbReference type="Gene3D" id="1.10.1740.10">
    <property type="match status" value="1"/>
</dbReference>
<dbReference type="SUPFAM" id="SSF88659">
    <property type="entry name" value="Sigma3 and sigma4 domains of RNA polymerase sigma factors"/>
    <property type="match status" value="1"/>
</dbReference>
<feature type="domain" description="RNA polymerase sigma-70 region 2" evidence="5">
    <location>
        <begin position="28"/>
        <end position="93"/>
    </location>
</feature>